<name>A0A1W1C694_9ZZZZ</name>
<evidence type="ECO:0000313" key="2">
    <source>
        <dbReference type="EMBL" id="SFV61263.1"/>
    </source>
</evidence>
<evidence type="ECO:0000256" key="1">
    <source>
        <dbReference type="SAM" id="Phobius"/>
    </source>
</evidence>
<keyword evidence="1" id="KW-0812">Transmembrane</keyword>
<protein>
    <submittedName>
        <fullName evidence="2">Putative membrane protein</fullName>
    </submittedName>
</protein>
<organism evidence="2">
    <name type="scientific">hydrothermal vent metagenome</name>
    <dbReference type="NCBI Taxonomy" id="652676"/>
    <lineage>
        <taxon>unclassified sequences</taxon>
        <taxon>metagenomes</taxon>
        <taxon>ecological metagenomes</taxon>
    </lineage>
</organism>
<dbReference type="AlphaFoldDB" id="A0A1W1C694"/>
<dbReference type="Pfam" id="PF13795">
    <property type="entry name" value="HupE_UreJ_2"/>
    <property type="match status" value="1"/>
</dbReference>
<proteinExistence type="predicted"/>
<dbReference type="InterPro" id="IPR032809">
    <property type="entry name" value="Put_HupE_UreJ"/>
</dbReference>
<keyword evidence="1" id="KW-1133">Transmembrane helix</keyword>
<keyword evidence="1" id="KW-0472">Membrane</keyword>
<dbReference type="EMBL" id="FPHC01000064">
    <property type="protein sequence ID" value="SFV61263.1"/>
    <property type="molecule type" value="Genomic_DNA"/>
</dbReference>
<feature type="transmembrane region" description="Helical" evidence="1">
    <location>
        <begin position="205"/>
        <end position="222"/>
    </location>
</feature>
<feature type="transmembrane region" description="Helical" evidence="1">
    <location>
        <begin position="265"/>
        <end position="286"/>
    </location>
</feature>
<sequence>MDFIKILLLLVSSTIISTAHQTGLSYLKLSKIEGGDILVVYKKPLEDSQAKNIEINFPSICKKRKEYDGAVVIENGFIVDKFSLKCTKDTLFDSRIWIDGLVKSDRGVLIEYREGDYRQRNLLRASKPFMYIEKRRSSWEIFVEYIELGFFHILSGYDHLLFLFALLLLASDMRILFYSITAFTISHSLSLVLTVFGVVDVPIPYVESMIALSIIILYREVIEGRGATYGRFQLPLVVLLFGILHGLGFATLLNQIGLPRYDLSTALVAFNIGIELGQILFVSLAYIVMRYLIGMKIVLAYIFGGISTFWFIQRVLIY</sequence>
<reference evidence="2" key="1">
    <citation type="submission" date="2016-10" db="EMBL/GenBank/DDBJ databases">
        <authorList>
            <person name="de Groot N.N."/>
        </authorList>
    </citation>
    <scope>NUCLEOTIDE SEQUENCE</scope>
</reference>
<feature type="transmembrane region" description="Helical" evidence="1">
    <location>
        <begin position="298"/>
        <end position="317"/>
    </location>
</feature>
<accession>A0A1W1C694</accession>
<feature type="transmembrane region" description="Helical" evidence="1">
    <location>
        <begin position="149"/>
        <end position="169"/>
    </location>
</feature>
<feature type="transmembrane region" description="Helical" evidence="1">
    <location>
        <begin position="176"/>
        <end position="199"/>
    </location>
</feature>
<gene>
    <name evidence="2" type="ORF">MNB_SV-6-950</name>
</gene>
<feature type="transmembrane region" description="Helical" evidence="1">
    <location>
        <begin position="234"/>
        <end position="253"/>
    </location>
</feature>